<dbReference type="GO" id="GO:0045211">
    <property type="term" value="C:postsynaptic membrane"/>
    <property type="evidence" value="ECO:0007669"/>
    <property type="project" value="UniProtKB-SubCell"/>
</dbReference>
<dbReference type="GO" id="GO:0035249">
    <property type="term" value="P:synaptic transmission, glutamatergic"/>
    <property type="evidence" value="ECO:0000318"/>
    <property type="project" value="GO_Central"/>
</dbReference>
<evidence type="ECO:0000313" key="23">
    <source>
        <dbReference type="Proteomes" id="UP000001593"/>
    </source>
</evidence>
<dbReference type="SMART" id="SM00079">
    <property type="entry name" value="PBPe"/>
    <property type="match status" value="1"/>
</dbReference>
<evidence type="ECO:0000256" key="11">
    <source>
        <dbReference type="ARBA" id="ARBA00023257"/>
    </source>
</evidence>
<gene>
    <name evidence="22" type="ORF">NEMVEDRAFT_v1g198759</name>
</gene>
<keyword evidence="6" id="KW-0770">Synapse</keyword>
<name>A7RLA0_NEMVE</name>
<evidence type="ECO:0000256" key="14">
    <source>
        <dbReference type="ARBA" id="ARBA00034100"/>
    </source>
</evidence>
<dbReference type="Gene3D" id="1.10.287.70">
    <property type="match status" value="1"/>
</dbReference>
<feature type="site" description="Interaction with the cone snail toxin Con-ikot-ikot" evidence="16">
    <location>
        <position position="716"/>
    </location>
</feature>
<dbReference type="GO" id="GO:1904315">
    <property type="term" value="F:transmitter-gated monoatomic ion channel activity involved in regulation of postsynaptic membrane potential"/>
    <property type="evidence" value="ECO:0000318"/>
    <property type="project" value="GO_Central"/>
</dbReference>
<keyword evidence="5 18" id="KW-1133">Transmembrane helix</keyword>
<evidence type="ECO:0000256" key="2">
    <source>
        <dbReference type="ARBA" id="ARBA00022448"/>
    </source>
</evidence>
<dbReference type="PRINTS" id="PR00177">
    <property type="entry name" value="NMDARECEPTOR"/>
</dbReference>
<evidence type="ECO:0000256" key="12">
    <source>
        <dbReference type="ARBA" id="ARBA00023286"/>
    </source>
</evidence>
<dbReference type="InterPro" id="IPR019594">
    <property type="entry name" value="Glu/Gly-bd"/>
</dbReference>
<evidence type="ECO:0000256" key="5">
    <source>
        <dbReference type="ARBA" id="ARBA00022989"/>
    </source>
</evidence>
<dbReference type="GO" id="GO:0008066">
    <property type="term" value="F:glutamate receptor activity"/>
    <property type="evidence" value="ECO:0000318"/>
    <property type="project" value="GO_Central"/>
</dbReference>
<comment type="subcellular location">
    <subcellularLocation>
        <location evidence="1">Cell membrane</location>
        <topology evidence="1">Multi-pass membrane protein</topology>
    </subcellularLocation>
    <subcellularLocation>
        <location evidence="14">Postsynaptic cell membrane</location>
    </subcellularLocation>
</comment>
<dbReference type="OrthoDB" id="5958792at2759"/>
<dbReference type="InParanoid" id="A7RLA0"/>
<evidence type="ECO:0000256" key="19">
    <source>
        <dbReference type="SAM" id="SignalP"/>
    </source>
</evidence>
<dbReference type="FunFam" id="3.40.190.10:FF:000516">
    <property type="entry name" value="Predicted protein"/>
    <property type="match status" value="1"/>
</dbReference>
<feature type="binding site" evidence="15">
    <location>
        <position position="757"/>
    </location>
    <ligand>
        <name>L-glutamate</name>
        <dbReference type="ChEBI" id="CHEBI:29985"/>
    </ligand>
</feature>
<dbReference type="SMART" id="SM00918">
    <property type="entry name" value="Lig_chan-Glu_bd"/>
    <property type="match status" value="1"/>
</dbReference>
<feature type="transmembrane region" description="Helical" evidence="18">
    <location>
        <begin position="649"/>
        <end position="674"/>
    </location>
</feature>
<accession>A7RLA0</accession>
<dbReference type="AlphaFoldDB" id="A7RLA0"/>
<dbReference type="Pfam" id="PF01094">
    <property type="entry name" value="ANF_receptor"/>
    <property type="match status" value="1"/>
</dbReference>
<keyword evidence="12" id="KW-1071">Ligand-gated ion channel</keyword>
<dbReference type="InterPro" id="IPR001320">
    <property type="entry name" value="Iontro_rcpt_C"/>
</dbReference>
<dbReference type="Pfam" id="PF10613">
    <property type="entry name" value="Lig_chan-Glu_bd"/>
    <property type="match status" value="1"/>
</dbReference>
<dbReference type="SUPFAM" id="SSF53850">
    <property type="entry name" value="Periplasmic binding protein-like II"/>
    <property type="match status" value="1"/>
</dbReference>
<evidence type="ECO:0000256" key="9">
    <source>
        <dbReference type="ARBA" id="ARBA00023170"/>
    </source>
</evidence>
<feature type="site" description="Crucial to convey clamshell closure to channel opening" evidence="16">
    <location>
        <position position="682"/>
    </location>
</feature>
<evidence type="ECO:0000313" key="22">
    <source>
        <dbReference type="EMBL" id="EDO47825.1"/>
    </source>
</evidence>
<reference evidence="22 23" key="1">
    <citation type="journal article" date="2007" name="Science">
        <title>Sea anemone genome reveals ancestral eumetazoan gene repertoire and genomic organization.</title>
        <authorList>
            <person name="Putnam N.H."/>
            <person name="Srivastava M."/>
            <person name="Hellsten U."/>
            <person name="Dirks B."/>
            <person name="Chapman J."/>
            <person name="Salamov A."/>
            <person name="Terry A."/>
            <person name="Shapiro H."/>
            <person name="Lindquist E."/>
            <person name="Kapitonov V.V."/>
            <person name="Jurka J."/>
            <person name="Genikhovich G."/>
            <person name="Grigoriev I.V."/>
            <person name="Lucas S.M."/>
            <person name="Steele R.E."/>
            <person name="Finnerty J.R."/>
            <person name="Technau U."/>
            <person name="Martindale M.Q."/>
            <person name="Rokhsar D.S."/>
        </authorList>
    </citation>
    <scope>NUCLEOTIDE SEQUENCE [LARGE SCALE GENOMIC DNA]</scope>
    <source>
        <strain evidence="23">CH2 X CH6</strain>
    </source>
</reference>
<feature type="signal peptide" evidence="19">
    <location>
        <begin position="1"/>
        <end position="19"/>
    </location>
</feature>
<sequence>MEIKFVFLGLAIILSTLSGQQLLGSRDNSTIEIAVIFTERDSNERIQAIEEATIKFWQMNTSQTQFGNWRITFKGLNVSICGGCSVMEKLRKLDNNMGNISFFDGAVFLTVNRDAGLMSSLLCNAGIATIGLFEDNTFASQGLSSYFTRMRRPHIFSYAYVMKELVLKMGWRRICLVASADQDGVEFASYVKYFVVKNKWKLISVIWIDSETESRINKLIGFINDTKAEVVMMYGRNSKAQSFFQKATTKLSKDNLIWLITEHLGYGLPVDLLPTGILRVNHRQTMSESQHLNDVDLLTDAFGLFLEGLKLAASEMCGAGIQAGECLEHVQVADFRRIFTRYIRDTSYQGISAAFAVTQTEQGKPKRPVDIWNLQKDSFGHKYWTQVGLWTRSGLALDRFMTSTGPVEPYVLPPRQTLRVPIVSTPVWTQVGEAYKGGQQGEDMCMNGEFCYMYNSTDKTKLERTTFCCVGTQIDLIKLLERDLNFNAEIYFVPDGKWGTQLASDEWNGLMNELVTGKGDITAFLGISSQRLADVEFTQPYFTLQLTILVKTINASELNPQIHWNFQDPFHWDLWVMVIASCNIVLVVIWALDRMSPRGHRRRLKILQQGNAPVDNGFTLLDSMSYVWGVAFSKDIGAENTPRGPSARFVSIFFAFMALILVNTYCANLTAFLLEDNVVLPISGVEDRKLLDTSLYPPDGFQLGVVQGSFEEAFFKNHNKKELQLLYNVNIKINLVKGMNEGFDLLQKGKLDGLVGDEVSLQSQANVDDCKFSLIKKSFYNLGVAFAFPKGSPWASEATLSVLKNQENGTLDQIRKLRFPKNTCQKQSVRKFGIADFSGLFVTVVIVIAFGLLAVIFEVIVVIILMKGEKCLGKVGVFLREFVLGVKEGDRLLNFRELYSFSITEKSWNINKDKNKRKTSPGVFGYQNGGFVVTHDVSDGVTRRMRERLDVTDDIELDITPVDSNPLNELNSNCINHNRKNGSTK</sequence>
<evidence type="ECO:0000256" key="16">
    <source>
        <dbReference type="PIRSR" id="PIRSR601508-2"/>
    </source>
</evidence>
<dbReference type="eggNOG" id="KOG4440">
    <property type="taxonomic scope" value="Eukaryota"/>
</dbReference>
<evidence type="ECO:0000256" key="6">
    <source>
        <dbReference type="ARBA" id="ARBA00023018"/>
    </source>
</evidence>
<dbReference type="GO" id="GO:0050804">
    <property type="term" value="P:modulation of chemical synaptic transmission"/>
    <property type="evidence" value="ECO:0000318"/>
    <property type="project" value="GO_Central"/>
</dbReference>
<dbReference type="PANTHER" id="PTHR18966">
    <property type="entry name" value="IONOTROPIC GLUTAMATE RECEPTOR"/>
    <property type="match status" value="1"/>
</dbReference>
<feature type="domain" description="Ionotropic glutamate receptor L-glutamate and glycine-binding" evidence="21">
    <location>
        <begin position="453"/>
        <end position="516"/>
    </location>
</feature>
<evidence type="ECO:0000256" key="1">
    <source>
        <dbReference type="ARBA" id="ARBA00004651"/>
    </source>
</evidence>
<dbReference type="HOGENOM" id="CLU_302740_0_0_1"/>
<organism evidence="22 23">
    <name type="scientific">Nematostella vectensis</name>
    <name type="common">Starlet sea anemone</name>
    <dbReference type="NCBI Taxonomy" id="45351"/>
    <lineage>
        <taxon>Eukaryota</taxon>
        <taxon>Metazoa</taxon>
        <taxon>Cnidaria</taxon>
        <taxon>Anthozoa</taxon>
        <taxon>Hexacorallia</taxon>
        <taxon>Actiniaria</taxon>
        <taxon>Edwardsiidae</taxon>
        <taxon>Nematostella</taxon>
    </lineage>
</organism>
<proteinExistence type="predicted"/>
<protein>
    <submittedName>
        <fullName evidence="22">Uncharacterized protein</fullName>
    </submittedName>
</protein>
<dbReference type="FunFam" id="1.10.287.70:FF:000553">
    <property type="entry name" value="Predicted protein"/>
    <property type="match status" value="1"/>
</dbReference>
<evidence type="ECO:0000259" key="21">
    <source>
        <dbReference type="SMART" id="SM00918"/>
    </source>
</evidence>
<keyword evidence="8 18" id="KW-0472">Membrane</keyword>
<evidence type="ECO:0000256" key="8">
    <source>
        <dbReference type="ARBA" id="ARBA00023136"/>
    </source>
</evidence>
<dbReference type="InterPro" id="IPR001828">
    <property type="entry name" value="ANF_lig-bd_rcpt"/>
</dbReference>
<keyword evidence="13" id="KW-0407">Ion channel</keyword>
<dbReference type="Proteomes" id="UP000001593">
    <property type="component" value="Unassembled WGS sequence"/>
</dbReference>
<dbReference type="InterPro" id="IPR015683">
    <property type="entry name" value="Ionotropic_Glu_rcpt"/>
</dbReference>
<keyword evidence="19" id="KW-0732">Signal</keyword>
<dbReference type="Gene3D" id="3.40.190.10">
    <property type="entry name" value="Periplasmic binding protein-like II"/>
    <property type="match status" value="2"/>
</dbReference>
<keyword evidence="9" id="KW-0675">Receptor</keyword>
<dbReference type="InterPro" id="IPR028082">
    <property type="entry name" value="Peripla_BP_I"/>
</dbReference>
<dbReference type="EMBL" id="DS469517">
    <property type="protein sequence ID" value="EDO47825.1"/>
    <property type="molecule type" value="Genomic_DNA"/>
</dbReference>
<keyword evidence="11" id="KW-0628">Postsynaptic cell membrane</keyword>
<feature type="domain" description="Ionotropic glutamate receptor C-terminal" evidence="20">
    <location>
        <begin position="461"/>
        <end position="821"/>
    </location>
</feature>
<dbReference type="GO" id="GO:0005886">
    <property type="term" value="C:plasma membrane"/>
    <property type="evidence" value="ECO:0000318"/>
    <property type="project" value="GO_Central"/>
</dbReference>
<feature type="transmembrane region" description="Helical" evidence="18">
    <location>
        <begin position="840"/>
        <end position="865"/>
    </location>
</feature>
<evidence type="ECO:0000256" key="15">
    <source>
        <dbReference type="PIRSR" id="PIRSR601508-1"/>
    </source>
</evidence>
<dbReference type="OMA" id="TNTHARD"/>
<dbReference type="Pfam" id="PF00060">
    <property type="entry name" value="Lig_chan"/>
    <property type="match status" value="1"/>
</dbReference>
<keyword evidence="4 18" id="KW-0812">Transmembrane</keyword>
<evidence type="ECO:0000256" key="13">
    <source>
        <dbReference type="ARBA" id="ARBA00023303"/>
    </source>
</evidence>
<feature type="binding site" evidence="15">
    <location>
        <position position="531"/>
    </location>
    <ligand>
        <name>L-glutamate</name>
        <dbReference type="ChEBI" id="CHEBI:29985"/>
    </ligand>
</feature>
<keyword evidence="10" id="KW-0325">Glycoprotein</keyword>
<dbReference type="InterPro" id="IPR001508">
    <property type="entry name" value="Iono_Glu_rcpt_met"/>
</dbReference>
<dbReference type="Gene3D" id="3.40.50.2300">
    <property type="match status" value="1"/>
</dbReference>
<feature type="site" description="Interaction with the cone snail toxin Con-ikot-ikot" evidence="16">
    <location>
        <position position="804"/>
    </location>
</feature>
<evidence type="ECO:0000256" key="10">
    <source>
        <dbReference type="ARBA" id="ARBA00023180"/>
    </source>
</evidence>
<evidence type="ECO:0000256" key="18">
    <source>
        <dbReference type="SAM" id="Phobius"/>
    </source>
</evidence>
<dbReference type="STRING" id="45351.A7RLA0"/>
<evidence type="ECO:0000259" key="20">
    <source>
        <dbReference type="SMART" id="SM00079"/>
    </source>
</evidence>
<keyword evidence="17" id="KW-1015">Disulfide bond</keyword>
<feature type="disulfide bond" evidence="17">
    <location>
        <begin position="770"/>
        <end position="824"/>
    </location>
</feature>
<feature type="transmembrane region" description="Helical" evidence="18">
    <location>
        <begin position="572"/>
        <end position="592"/>
    </location>
</feature>
<feature type="chain" id="PRO_5002714314" evidence="19">
    <location>
        <begin position="20"/>
        <end position="985"/>
    </location>
</feature>
<dbReference type="SUPFAM" id="SSF53822">
    <property type="entry name" value="Periplasmic binding protein-like I"/>
    <property type="match status" value="1"/>
</dbReference>
<keyword evidence="23" id="KW-1185">Reference proteome</keyword>
<evidence type="ECO:0000256" key="7">
    <source>
        <dbReference type="ARBA" id="ARBA00023065"/>
    </source>
</evidence>
<dbReference type="PhylomeDB" id="A7RLA0"/>
<keyword evidence="3" id="KW-1003">Cell membrane</keyword>
<evidence type="ECO:0000256" key="3">
    <source>
        <dbReference type="ARBA" id="ARBA00022475"/>
    </source>
</evidence>
<dbReference type="KEGG" id="nve:5520101"/>
<evidence type="ECO:0000256" key="17">
    <source>
        <dbReference type="PIRSR" id="PIRSR601508-3"/>
    </source>
</evidence>
<keyword evidence="7" id="KW-0406">Ion transport</keyword>
<evidence type="ECO:0000256" key="4">
    <source>
        <dbReference type="ARBA" id="ARBA00022692"/>
    </source>
</evidence>
<keyword evidence="2" id="KW-0813">Transport</keyword>